<dbReference type="EMBL" id="FUXB01000054">
    <property type="protein sequence ID" value="SKA29954.1"/>
    <property type="molecule type" value="Genomic_DNA"/>
</dbReference>
<gene>
    <name evidence="1" type="ORF">SAMN02745782_03388</name>
</gene>
<dbReference type="RefSeq" id="WP_139364809.1">
    <property type="nucleotide sequence ID" value="NZ_FUXB01000054.1"/>
</dbReference>
<dbReference type="OrthoDB" id="6870781at2"/>
<accession>A0A1T4SNS3</accession>
<dbReference type="Proteomes" id="UP000190834">
    <property type="component" value="Unassembled WGS sequence"/>
</dbReference>
<organism evidence="1 2">
    <name type="scientific">Vibrio cincinnatiensis DSM 19608</name>
    <dbReference type="NCBI Taxonomy" id="1123491"/>
    <lineage>
        <taxon>Bacteria</taxon>
        <taxon>Pseudomonadati</taxon>
        <taxon>Pseudomonadota</taxon>
        <taxon>Gammaproteobacteria</taxon>
        <taxon>Vibrionales</taxon>
        <taxon>Vibrionaceae</taxon>
        <taxon>Vibrio</taxon>
    </lineage>
</organism>
<keyword evidence="2" id="KW-1185">Reference proteome</keyword>
<dbReference type="GeneID" id="70581846"/>
<evidence type="ECO:0000313" key="1">
    <source>
        <dbReference type="EMBL" id="SKA29954.1"/>
    </source>
</evidence>
<sequence length="255" mass="29241">MAFFGLGGYLRLRQASLSAVVCVACPLMRRYAFGGNMWNIRELKYHLDLLGEQPEHYIEYLDSVCRIIKIFEFHKVEAFSLISRLDSDDPEMAMRLVFSMGSERTDVENEVISAQAHLHAALQNVRSMYDILAQLLNALLVHEPIPIHSCDICKVCKSLPNGKVKTELEKILASFEYQYVNSFVNTIKHRNLVQFNRQLDLLESRASIRIKPFSYAGCFYEQKWAIDVLKYGLDVKNQLIEIGQLLNSECGVRNA</sequence>
<dbReference type="AlphaFoldDB" id="A0A1T4SNS3"/>
<evidence type="ECO:0000313" key="2">
    <source>
        <dbReference type="Proteomes" id="UP000190834"/>
    </source>
</evidence>
<proteinExistence type="predicted"/>
<reference evidence="2" key="1">
    <citation type="submission" date="2017-02" db="EMBL/GenBank/DDBJ databases">
        <authorList>
            <person name="Varghese N."/>
            <person name="Submissions S."/>
        </authorList>
    </citation>
    <scope>NUCLEOTIDE SEQUENCE [LARGE SCALE GENOMIC DNA]</scope>
    <source>
        <strain evidence="2">DSM 19608</strain>
    </source>
</reference>
<protein>
    <submittedName>
        <fullName evidence="1">Uncharacterized protein</fullName>
    </submittedName>
</protein>
<name>A0A1T4SNS3_VIBCI</name>